<dbReference type="GO" id="GO:0003700">
    <property type="term" value="F:DNA-binding transcription factor activity"/>
    <property type="evidence" value="ECO:0007669"/>
    <property type="project" value="InterPro"/>
</dbReference>
<dbReference type="GeneID" id="86059723"/>
<dbReference type="PROSITE" id="PS01124">
    <property type="entry name" value="HTH_ARAC_FAMILY_2"/>
    <property type="match status" value="1"/>
</dbReference>
<evidence type="ECO:0000256" key="10">
    <source>
        <dbReference type="PROSITE-ProRule" id="PRU00169"/>
    </source>
</evidence>
<evidence type="ECO:0000313" key="13">
    <source>
        <dbReference type="EMBL" id="PXX57070.1"/>
    </source>
</evidence>
<dbReference type="Gene3D" id="3.40.50.2300">
    <property type="match status" value="1"/>
</dbReference>
<keyword evidence="14" id="KW-1185">Reference proteome</keyword>
<keyword evidence="6" id="KW-0805">Transcription regulation</keyword>
<dbReference type="GO" id="GO:0043565">
    <property type="term" value="F:sequence-specific DNA binding"/>
    <property type="evidence" value="ECO:0007669"/>
    <property type="project" value="InterPro"/>
</dbReference>
<dbReference type="Gene3D" id="1.10.10.60">
    <property type="entry name" value="Homeodomain-like"/>
    <property type="match status" value="2"/>
</dbReference>
<dbReference type="PROSITE" id="PS00041">
    <property type="entry name" value="HTH_ARAC_FAMILY_1"/>
    <property type="match status" value="1"/>
</dbReference>
<evidence type="ECO:0000259" key="12">
    <source>
        <dbReference type="PROSITE" id="PS50110"/>
    </source>
</evidence>
<keyword evidence="7" id="KW-0238">DNA-binding</keyword>
<dbReference type="PROSITE" id="PS50110">
    <property type="entry name" value="RESPONSE_REGULATORY"/>
    <property type="match status" value="1"/>
</dbReference>
<keyword evidence="5" id="KW-0902">Two-component regulatory system</keyword>
<dbReference type="InterPro" id="IPR009057">
    <property type="entry name" value="Homeodomain-like_sf"/>
</dbReference>
<evidence type="ECO:0000256" key="4">
    <source>
        <dbReference type="ARBA" id="ARBA00022553"/>
    </source>
</evidence>
<dbReference type="AlphaFoldDB" id="A0A2V3YHG1"/>
<comment type="function">
    <text evidence="9">May play the central regulatory role in sporulation. It may be an element of the effector pathway responsible for the activation of sporulation genes in response to nutritional stress. Spo0A may act in concert with spo0H (a sigma factor) to control the expression of some genes that are critical to the sporulation process.</text>
</comment>
<evidence type="ECO:0000313" key="14">
    <source>
        <dbReference type="Proteomes" id="UP000248057"/>
    </source>
</evidence>
<sequence length="512" mass="58604">MFHLLIVEDEKRTREGLCRHIDWNGIGVDPVTAVAGGMEALLAVDDIKPDILLSDIRMPHMTGIELATIIRKKFPRCKIIFLSGYADKEYLMSAIELKVVNYIEKPIDVVEIRKAVSKAVMQLESEQKEELIHDGFQKTLPIIHEEIVSALVSPGLDWQRFSQDFIPLYFEWTKIGNYSLSCIRPVKKLAGDAGARAFLSSVARELEQAHGLAPDDYLLSLRSSREAVLIYRNLPPSVMTRILGDLQASASKSQLPETAIGISWPCLSLTEIPELYAAVSRMTEYESFYYENYGTTTFAEPLPLKEVPKNIFRLKELTLSGAETLFDTLAREKYTDIPYIRGELYKIYMMTIEKSWDERVVSWDAFETLSLAEYRELIYYEVNTIQLLGGDIYDIKIKNAVHYILWNYSNPDLSIKVIADHVNLSQNYLSTLFKKQTGVTINDFLLNIRAEKACRLLSDTDLKLYEIAERIGLLDANYLSTVFKRQYGVTPTQYRRTTAKFPRREKIHEGDS</sequence>
<keyword evidence="3" id="KW-0963">Cytoplasm</keyword>
<dbReference type="EMBL" id="QJKD01000001">
    <property type="protein sequence ID" value="PXX57070.1"/>
    <property type="molecule type" value="Genomic_DNA"/>
</dbReference>
<dbReference type="GO" id="GO:0000160">
    <property type="term" value="P:phosphorelay signal transduction system"/>
    <property type="evidence" value="ECO:0007669"/>
    <property type="project" value="UniProtKB-KW"/>
</dbReference>
<evidence type="ECO:0000256" key="9">
    <source>
        <dbReference type="ARBA" id="ARBA00024867"/>
    </source>
</evidence>
<accession>A0A2V3YHG1</accession>
<protein>
    <recommendedName>
        <fullName evidence="2">Stage 0 sporulation protein A homolog</fullName>
    </recommendedName>
</protein>
<dbReference type="InterPro" id="IPR051552">
    <property type="entry name" value="HptR"/>
</dbReference>
<dbReference type="SMART" id="SM00448">
    <property type="entry name" value="REC"/>
    <property type="match status" value="1"/>
</dbReference>
<evidence type="ECO:0000256" key="2">
    <source>
        <dbReference type="ARBA" id="ARBA00018672"/>
    </source>
</evidence>
<keyword evidence="4 10" id="KW-0597">Phosphoprotein</keyword>
<dbReference type="SMART" id="SM00342">
    <property type="entry name" value="HTH_ARAC"/>
    <property type="match status" value="1"/>
</dbReference>
<evidence type="ECO:0000259" key="11">
    <source>
        <dbReference type="PROSITE" id="PS01124"/>
    </source>
</evidence>
<proteinExistence type="predicted"/>
<name>A0A2V3YHG1_9FIRM</name>
<organism evidence="13 14">
    <name type="scientific">Hungatella effluvii</name>
    <dbReference type="NCBI Taxonomy" id="1096246"/>
    <lineage>
        <taxon>Bacteria</taxon>
        <taxon>Bacillati</taxon>
        <taxon>Bacillota</taxon>
        <taxon>Clostridia</taxon>
        <taxon>Lachnospirales</taxon>
        <taxon>Lachnospiraceae</taxon>
        <taxon>Hungatella</taxon>
    </lineage>
</organism>
<feature type="domain" description="HTH araC/xylS-type" evidence="11">
    <location>
        <begin position="398"/>
        <end position="497"/>
    </location>
</feature>
<evidence type="ECO:0000256" key="3">
    <source>
        <dbReference type="ARBA" id="ARBA00022490"/>
    </source>
</evidence>
<dbReference type="InterPro" id="IPR018060">
    <property type="entry name" value="HTH_AraC"/>
</dbReference>
<dbReference type="Pfam" id="PF12833">
    <property type="entry name" value="HTH_18"/>
    <property type="match status" value="1"/>
</dbReference>
<dbReference type="PANTHER" id="PTHR42713">
    <property type="entry name" value="HISTIDINE KINASE-RELATED"/>
    <property type="match status" value="1"/>
</dbReference>
<dbReference type="InterPro" id="IPR001789">
    <property type="entry name" value="Sig_transdc_resp-reg_receiver"/>
</dbReference>
<dbReference type="SUPFAM" id="SSF46689">
    <property type="entry name" value="Homeodomain-like"/>
    <property type="match status" value="2"/>
</dbReference>
<evidence type="ECO:0000256" key="8">
    <source>
        <dbReference type="ARBA" id="ARBA00023163"/>
    </source>
</evidence>
<feature type="domain" description="Response regulatory" evidence="12">
    <location>
        <begin position="3"/>
        <end position="120"/>
    </location>
</feature>
<dbReference type="InterPro" id="IPR011006">
    <property type="entry name" value="CheY-like_superfamily"/>
</dbReference>
<feature type="modified residue" description="4-aspartylphosphate" evidence="10">
    <location>
        <position position="55"/>
    </location>
</feature>
<comment type="caution">
    <text evidence="13">The sequence shown here is derived from an EMBL/GenBank/DDBJ whole genome shotgun (WGS) entry which is preliminary data.</text>
</comment>
<comment type="subcellular location">
    <subcellularLocation>
        <location evidence="1">Cytoplasm</location>
    </subcellularLocation>
</comment>
<keyword evidence="8" id="KW-0804">Transcription</keyword>
<evidence type="ECO:0000256" key="7">
    <source>
        <dbReference type="ARBA" id="ARBA00023125"/>
    </source>
</evidence>
<dbReference type="RefSeq" id="WP_110321360.1">
    <property type="nucleotide sequence ID" value="NZ_QJKD01000001.1"/>
</dbReference>
<reference evidence="13 14" key="1">
    <citation type="submission" date="2018-05" db="EMBL/GenBank/DDBJ databases">
        <title>Genomic Encyclopedia of Type Strains, Phase IV (KMG-IV): sequencing the most valuable type-strain genomes for metagenomic binning, comparative biology and taxonomic classification.</title>
        <authorList>
            <person name="Goeker M."/>
        </authorList>
    </citation>
    <scope>NUCLEOTIDE SEQUENCE [LARGE SCALE GENOMIC DNA]</scope>
    <source>
        <strain evidence="13 14">DSM 24995</strain>
    </source>
</reference>
<dbReference type="CDD" id="cd17536">
    <property type="entry name" value="REC_YesN-like"/>
    <property type="match status" value="1"/>
</dbReference>
<evidence type="ECO:0000256" key="6">
    <source>
        <dbReference type="ARBA" id="ARBA00023015"/>
    </source>
</evidence>
<evidence type="ECO:0000256" key="5">
    <source>
        <dbReference type="ARBA" id="ARBA00023012"/>
    </source>
</evidence>
<evidence type="ECO:0000256" key="1">
    <source>
        <dbReference type="ARBA" id="ARBA00004496"/>
    </source>
</evidence>
<dbReference type="Pfam" id="PF00072">
    <property type="entry name" value="Response_reg"/>
    <property type="match status" value="1"/>
</dbReference>
<dbReference type="GO" id="GO:0005737">
    <property type="term" value="C:cytoplasm"/>
    <property type="evidence" value="ECO:0007669"/>
    <property type="project" value="UniProtKB-SubCell"/>
</dbReference>
<dbReference type="PANTHER" id="PTHR42713:SF3">
    <property type="entry name" value="TRANSCRIPTIONAL REGULATORY PROTEIN HPTR"/>
    <property type="match status" value="1"/>
</dbReference>
<dbReference type="Proteomes" id="UP000248057">
    <property type="component" value="Unassembled WGS sequence"/>
</dbReference>
<dbReference type="SUPFAM" id="SSF52172">
    <property type="entry name" value="CheY-like"/>
    <property type="match status" value="1"/>
</dbReference>
<gene>
    <name evidence="13" type="ORF">DFR60_101377</name>
</gene>
<dbReference type="InterPro" id="IPR018062">
    <property type="entry name" value="HTH_AraC-typ_CS"/>
</dbReference>